<comment type="catalytic activity">
    <reaction evidence="24">
        <text>a 1-O-alkyl-sn-glycero-3-phosphocholine + H2O = a 1-O-alkyl-sn-glycerol + phosphocholine + H(+)</text>
        <dbReference type="Rhea" id="RHEA:36083"/>
        <dbReference type="ChEBI" id="CHEBI:15377"/>
        <dbReference type="ChEBI" id="CHEBI:15378"/>
        <dbReference type="ChEBI" id="CHEBI:15850"/>
        <dbReference type="ChEBI" id="CHEBI:30909"/>
        <dbReference type="ChEBI" id="CHEBI:295975"/>
    </reaction>
    <physiologicalReaction direction="left-to-right" evidence="24">
        <dbReference type="Rhea" id="RHEA:36084"/>
    </physiologicalReaction>
</comment>
<keyword evidence="16" id="KW-0325">Glycoprotein</keyword>
<keyword evidence="8" id="KW-0479">Metal-binding</keyword>
<evidence type="ECO:0000256" key="5">
    <source>
        <dbReference type="ARBA" id="ARBA00022475"/>
    </source>
</evidence>
<dbReference type="GO" id="GO:0016042">
    <property type="term" value="P:lipid catabolic process"/>
    <property type="evidence" value="ECO:0007669"/>
    <property type="project" value="UniProtKB-KW"/>
</dbReference>
<evidence type="ECO:0000256" key="20">
    <source>
        <dbReference type="ARBA" id="ARBA00046203"/>
    </source>
</evidence>
<keyword evidence="7" id="KW-0336">GPI-anchor</keyword>
<evidence type="ECO:0000256" key="24">
    <source>
        <dbReference type="ARBA" id="ARBA00047494"/>
    </source>
</evidence>
<evidence type="ECO:0000256" key="31">
    <source>
        <dbReference type="ARBA" id="ARBA00049320"/>
    </source>
</evidence>
<accession>A0A2P4SQJ0</accession>
<evidence type="ECO:0000256" key="6">
    <source>
        <dbReference type="ARBA" id="ARBA00022553"/>
    </source>
</evidence>
<comment type="cofactor">
    <cofactor evidence="1">
        <name>Zn(2+)</name>
        <dbReference type="ChEBI" id="CHEBI:29105"/>
    </cofactor>
</comment>
<keyword evidence="11" id="KW-0862">Zinc</keyword>
<evidence type="ECO:0000256" key="14">
    <source>
        <dbReference type="ARBA" id="ARBA00023136"/>
    </source>
</evidence>
<proteinExistence type="inferred from homology"/>
<dbReference type="Gene3D" id="3.40.720.10">
    <property type="entry name" value="Alkaline Phosphatase, subunit A"/>
    <property type="match status" value="1"/>
</dbReference>
<evidence type="ECO:0000256" key="19">
    <source>
        <dbReference type="ARBA" id="ARBA00032556"/>
    </source>
</evidence>
<dbReference type="PANTHER" id="PTHR10151:SF66">
    <property type="entry name" value="GLYCEROPHOSPHOCHOLINE CHOLINEPHOSPHODIESTERASE ENPP6"/>
    <property type="match status" value="1"/>
</dbReference>
<comment type="function">
    <text evidence="20">Choline-specific glycerophosphodiesterase that hydrolyzes glycerophosphocholine (GPC) and lysophosphatidylcholine (LPC) and contributes to supplying choline to the cells. Has a preference for LPC with short (12:0 and 14:0) or polyunsaturated (18:2 and 20:4) fatty acids. In vitro, hydrolyzes only choline-containing lysophospholipids, such as sphingosylphosphorylcholine (SPC), platelet-activating factor (PAF) and lysoPAF, but not other lysophospholipids.</text>
</comment>
<evidence type="ECO:0000256" key="28">
    <source>
        <dbReference type="ARBA" id="ARBA00048234"/>
    </source>
</evidence>
<dbReference type="Pfam" id="PF01663">
    <property type="entry name" value="Phosphodiest"/>
    <property type="match status" value="1"/>
</dbReference>
<dbReference type="SUPFAM" id="SSF53649">
    <property type="entry name" value="Alkaline phosphatase-like"/>
    <property type="match status" value="1"/>
</dbReference>
<evidence type="ECO:0000256" key="25">
    <source>
        <dbReference type="ARBA" id="ARBA00047600"/>
    </source>
</evidence>
<evidence type="ECO:0000256" key="13">
    <source>
        <dbReference type="ARBA" id="ARBA00023098"/>
    </source>
</evidence>
<evidence type="ECO:0000256" key="22">
    <source>
        <dbReference type="ARBA" id="ARBA00047322"/>
    </source>
</evidence>
<dbReference type="GO" id="GO:0019695">
    <property type="term" value="P:choline metabolic process"/>
    <property type="evidence" value="ECO:0007669"/>
    <property type="project" value="TreeGrafter"/>
</dbReference>
<evidence type="ECO:0000256" key="18">
    <source>
        <dbReference type="ARBA" id="ARBA00031167"/>
    </source>
</evidence>
<comment type="subcellular location">
    <subcellularLocation>
        <location evidence="2">Cell membrane</location>
        <topology evidence="2">Lipid-anchor</topology>
        <topology evidence="2">GPI-anchor</topology>
    </subcellularLocation>
</comment>
<comment type="catalytic activity">
    <reaction evidence="27">
        <text>1-hexadecanoyl-sn-glycero-3-phosphocholine + H2O = 1-hexadecanoyl-sn-glycerol + phosphocholine + H(+)</text>
        <dbReference type="Rhea" id="RHEA:41119"/>
        <dbReference type="ChEBI" id="CHEBI:15377"/>
        <dbReference type="ChEBI" id="CHEBI:15378"/>
        <dbReference type="ChEBI" id="CHEBI:72998"/>
        <dbReference type="ChEBI" id="CHEBI:75542"/>
        <dbReference type="ChEBI" id="CHEBI:295975"/>
    </reaction>
    <physiologicalReaction direction="left-to-right" evidence="27">
        <dbReference type="Rhea" id="RHEA:41120"/>
    </physiologicalReaction>
</comment>
<comment type="catalytic activity">
    <reaction evidence="26">
        <text>1-tetradecanoyl-sn-glycero-3-phosphocholine + H2O = 1-tetradecanoyl-sn-glycerol + phosphocholine + H(+)</text>
        <dbReference type="Rhea" id="RHEA:40999"/>
        <dbReference type="ChEBI" id="CHEBI:15377"/>
        <dbReference type="ChEBI" id="CHEBI:15378"/>
        <dbReference type="ChEBI" id="CHEBI:64489"/>
        <dbReference type="ChEBI" id="CHEBI:75536"/>
        <dbReference type="ChEBI" id="CHEBI:295975"/>
    </reaction>
    <physiologicalReaction direction="left-to-right" evidence="26">
        <dbReference type="Rhea" id="RHEA:41000"/>
    </physiologicalReaction>
</comment>
<keyword evidence="6" id="KW-0597">Phosphoprotein</keyword>
<evidence type="ECO:0000256" key="15">
    <source>
        <dbReference type="ARBA" id="ARBA00023157"/>
    </source>
</evidence>
<evidence type="ECO:0000256" key="21">
    <source>
        <dbReference type="ARBA" id="ARBA00047290"/>
    </source>
</evidence>
<keyword evidence="12" id="KW-0442">Lipid degradation</keyword>
<keyword evidence="15" id="KW-1015">Disulfide bond</keyword>
<comment type="catalytic activity">
    <reaction evidence="25">
        <text>a 1-acyl-sn-glycero-3-phosphocholine + H2O = a 1-acyl-sn-glycerol + phosphocholine + H(+)</text>
        <dbReference type="Rhea" id="RHEA:44720"/>
        <dbReference type="ChEBI" id="CHEBI:15377"/>
        <dbReference type="ChEBI" id="CHEBI:15378"/>
        <dbReference type="ChEBI" id="CHEBI:58168"/>
        <dbReference type="ChEBI" id="CHEBI:64683"/>
        <dbReference type="ChEBI" id="CHEBI:295975"/>
    </reaction>
    <physiologicalReaction direction="left-to-right" evidence="25">
        <dbReference type="Rhea" id="RHEA:44721"/>
    </physiologicalReaction>
</comment>
<evidence type="ECO:0000256" key="30">
    <source>
        <dbReference type="ARBA" id="ARBA00049092"/>
    </source>
</evidence>
<sequence length="316" mass="36343">MKVKLQNLPHFSFIGCEVEILGVRPSYCREYFSVPSDQNFADAISDALEALRNGSAEMAAVYYERIDVEGHHYGPWSEQRKSALKEVDKAMSNMITQIKNKGLQHDVNVLLFSDHGMTDISWTDKVIELKNYINMSDTIQMKDRGPVVSLWPVPEKHTEIYQKLKAVEHMNVYNIQDIPERFFYKKGKFVSPLTLVAEEGWFIVESRDKLPFWENGTGKREAWQNGWHGYDNELMEMRGIFLAYGPDFRSNYRAPPIRSVDVYNVMCSLAGVQPQPNNGSWSRVECMLKNTAVRVPLCTQSSCVLALTLLLLFWLL</sequence>
<comment type="catalytic activity">
    <reaction evidence="23">
        <text>glycero-2-phosphocholine + H2O = phosphocholine + glycerol + H(+)</text>
        <dbReference type="Rhea" id="RHEA:61684"/>
        <dbReference type="ChEBI" id="CHEBI:15377"/>
        <dbReference type="ChEBI" id="CHEBI:15378"/>
        <dbReference type="ChEBI" id="CHEBI:17754"/>
        <dbReference type="ChEBI" id="CHEBI:144950"/>
        <dbReference type="ChEBI" id="CHEBI:295975"/>
    </reaction>
    <physiologicalReaction direction="left-to-right" evidence="23">
        <dbReference type="Rhea" id="RHEA:61685"/>
    </physiologicalReaction>
</comment>
<dbReference type="GO" id="GO:0047390">
    <property type="term" value="F:glycerophosphocholine cholinephosphodiesterase activity"/>
    <property type="evidence" value="ECO:0007669"/>
    <property type="project" value="UniProtKB-EC"/>
</dbReference>
<dbReference type="GO" id="GO:0008889">
    <property type="term" value="F:glycerophosphodiester phosphodiesterase activity"/>
    <property type="evidence" value="ECO:0007669"/>
    <property type="project" value="TreeGrafter"/>
</dbReference>
<dbReference type="GO" id="GO:0046872">
    <property type="term" value="F:metal ion binding"/>
    <property type="evidence" value="ECO:0007669"/>
    <property type="project" value="UniProtKB-KW"/>
</dbReference>
<evidence type="ECO:0000256" key="1">
    <source>
        <dbReference type="ARBA" id="ARBA00001947"/>
    </source>
</evidence>
<evidence type="ECO:0000256" key="10">
    <source>
        <dbReference type="ARBA" id="ARBA00022801"/>
    </source>
</evidence>
<reference evidence="32 33" key="1">
    <citation type="submission" date="2018-01" db="EMBL/GenBank/DDBJ databases">
        <title>Comparison of the Chinese Bamboo Partridge and Red Junglefowl genome sequences highlights the importance of demography in genome evolution.</title>
        <authorList>
            <person name="Tiley G.P."/>
            <person name="Kimball R.T."/>
            <person name="Braun E.L."/>
            <person name="Burleigh J.G."/>
        </authorList>
    </citation>
    <scope>NUCLEOTIDE SEQUENCE [LARGE SCALE GENOMIC DNA]</scope>
    <source>
        <strain evidence="32">RTK389</strain>
        <tissue evidence="32">Blood</tissue>
    </source>
</reference>
<evidence type="ECO:0000256" key="27">
    <source>
        <dbReference type="ARBA" id="ARBA00048209"/>
    </source>
</evidence>
<evidence type="ECO:0000256" key="8">
    <source>
        <dbReference type="ARBA" id="ARBA00022723"/>
    </source>
</evidence>
<evidence type="ECO:0000256" key="23">
    <source>
        <dbReference type="ARBA" id="ARBA00047482"/>
    </source>
</evidence>
<evidence type="ECO:0000256" key="3">
    <source>
        <dbReference type="ARBA" id="ARBA00010594"/>
    </source>
</evidence>
<evidence type="ECO:0000256" key="17">
    <source>
        <dbReference type="ARBA" id="ARBA00023288"/>
    </source>
</evidence>
<comment type="catalytic activity">
    <reaction evidence="28">
        <text>sphing-4-enine-phosphocholine + H2O = sphing-4-enine + phosphocholine + H(+)</text>
        <dbReference type="Rhea" id="RHEA:41095"/>
        <dbReference type="ChEBI" id="CHEBI:15377"/>
        <dbReference type="ChEBI" id="CHEBI:15378"/>
        <dbReference type="ChEBI" id="CHEBI:57756"/>
        <dbReference type="ChEBI" id="CHEBI:58906"/>
        <dbReference type="ChEBI" id="CHEBI:295975"/>
    </reaction>
    <physiologicalReaction direction="left-to-right" evidence="28">
        <dbReference type="Rhea" id="RHEA:41096"/>
    </physiologicalReaction>
</comment>
<name>A0A2P4SQJ0_BAMTH</name>
<gene>
    <name evidence="32" type="ORF">CIB84_009872</name>
</gene>
<evidence type="ECO:0000256" key="9">
    <source>
        <dbReference type="ARBA" id="ARBA00022729"/>
    </source>
</evidence>
<keyword evidence="13" id="KW-0443">Lipid metabolism</keyword>
<dbReference type="AlphaFoldDB" id="A0A2P4SQJ0"/>
<comment type="caution">
    <text evidence="32">The sequence shown here is derived from an EMBL/GenBank/DDBJ whole genome shotgun (WGS) entry which is preliminary data.</text>
</comment>
<organism evidence="32 33">
    <name type="scientific">Bambusicola thoracicus</name>
    <name type="common">Chinese bamboo-partridge</name>
    <name type="synonym">Perdix thoracica</name>
    <dbReference type="NCBI Taxonomy" id="9083"/>
    <lineage>
        <taxon>Eukaryota</taxon>
        <taxon>Metazoa</taxon>
        <taxon>Chordata</taxon>
        <taxon>Craniata</taxon>
        <taxon>Vertebrata</taxon>
        <taxon>Euteleostomi</taxon>
        <taxon>Archelosauria</taxon>
        <taxon>Archosauria</taxon>
        <taxon>Dinosauria</taxon>
        <taxon>Saurischia</taxon>
        <taxon>Theropoda</taxon>
        <taxon>Coelurosauria</taxon>
        <taxon>Aves</taxon>
        <taxon>Neognathae</taxon>
        <taxon>Galloanserae</taxon>
        <taxon>Galliformes</taxon>
        <taxon>Phasianidae</taxon>
        <taxon>Perdicinae</taxon>
        <taxon>Bambusicola</taxon>
    </lineage>
</organism>
<keyword evidence="17" id="KW-0449">Lipoprotein</keyword>
<comment type="catalytic activity">
    <reaction evidence="29">
        <text>sn-glycerol 3-phosphocholine + H2O = phosphocholine + glycerol + H(+)</text>
        <dbReference type="Rhea" id="RHEA:19545"/>
        <dbReference type="ChEBI" id="CHEBI:15377"/>
        <dbReference type="ChEBI" id="CHEBI:15378"/>
        <dbReference type="ChEBI" id="CHEBI:16870"/>
        <dbReference type="ChEBI" id="CHEBI:17754"/>
        <dbReference type="ChEBI" id="CHEBI:295975"/>
        <dbReference type="EC" id="3.1.4.38"/>
    </reaction>
    <physiologicalReaction direction="left-to-right" evidence="29">
        <dbReference type="Rhea" id="RHEA:19546"/>
    </physiologicalReaction>
</comment>
<keyword evidence="33" id="KW-1185">Reference proteome</keyword>
<evidence type="ECO:0000256" key="2">
    <source>
        <dbReference type="ARBA" id="ARBA00004609"/>
    </source>
</evidence>
<dbReference type="GO" id="GO:0098552">
    <property type="term" value="C:side of membrane"/>
    <property type="evidence" value="ECO:0007669"/>
    <property type="project" value="UniProtKB-KW"/>
</dbReference>
<evidence type="ECO:0000256" key="12">
    <source>
        <dbReference type="ARBA" id="ARBA00022963"/>
    </source>
</evidence>
<dbReference type="InterPro" id="IPR017850">
    <property type="entry name" value="Alkaline_phosphatase_core_sf"/>
</dbReference>
<evidence type="ECO:0000256" key="16">
    <source>
        <dbReference type="ARBA" id="ARBA00023180"/>
    </source>
</evidence>
<keyword evidence="9" id="KW-0732">Signal</keyword>
<dbReference type="PANTHER" id="PTHR10151">
    <property type="entry name" value="ECTONUCLEOTIDE PYROPHOSPHATASE/PHOSPHODIESTERASE"/>
    <property type="match status" value="1"/>
</dbReference>
<dbReference type="GO" id="GO:0005886">
    <property type="term" value="C:plasma membrane"/>
    <property type="evidence" value="ECO:0007669"/>
    <property type="project" value="UniProtKB-SubCell"/>
</dbReference>
<protein>
    <recommendedName>
        <fullName evidence="4">glycerophosphocholine cholinephosphodiesterase</fullName>
        <ecNumber evidence="4">3.1.4.38</ecNumber>
    </recommendedName>
    <alternativeName>
        <fullName evidence="19">Choline-specific glycerophosphodiester phosphodiesterase</fullName>
    </alternativeName>
    <alternativeName>
        <fullName evidence="18">Ectonucleotide pyrophosphatase/phosphodiesterase family member 6</fullName>
    </alternativeName>
</protein>
<evidence type="ECO:0000313" key="32">
    <source>
        <dbReference type="EMBL" id="POI26378.1"/>
    </source>
</evidence>
<keyword evidence="5" id="KW-1003">Cell membrane</keyword>
<dbReference type="EC" id="3.1.4.38" evidence="4"/>
<dbReference type="FunFam" id="3.30.1360.180:FF:000001">
    <property type="entry name" value="Ectonucleotide pyrophosphatase/phosphodiesterase family member 6"/>
    <property type="match status" value="1"/>
</dbReference>
<comment type="similarity">
    <text evidence="3">Belongs to the nucleotide pyrophosphatase/phosphodiesterase family.</text>
</comment>
<dbReference type="EMBL" id="PPHD01029093">
    <property type="protein sequence ID" value="POI26378.1"/>
    <property type="molecule type" value="Genomic_DNA"/>
</dbReference>
<evidence type="ECO:0000256" key="4">
    <source>
        <dbReference type="ARBA" id="ARBA00012318"/>
    </source>
</evidence>
<dbReference type="Proteomes" id="UP000237246">
    <property type="component" value="Unassembled WGS sequence"/>
</dbReference>
<comment type="catalytic activity">
    <reaction evidence="21">
        <text>1-dodecanoyl-sn-glycero-3-phosphocholine + H2O = 1-dodecanoyl-sn-glycerol + phosphocholine + H(+)</text>
        <dbReference type="Rhea" id="RHEA:41127"/>
        <dbReference type="ChEBI" id="CHEBI:15377"/>
        <dbReference type="ChEBI" id="CHEBI:15378"/>
        <dbReference type="ChEBI" id="CHEBI:74966"/>
        <dbReference type="ChEBI" id="CHEBI:75529"/>
        <dbReference type="ChEBI" id="CHEBI:295975"/>
    </reaction>
    <physiologicalReaction direction="left-to-right" evidence="21">
        <dbReference type="Rhea" id="RHEA:41128"/>
    </physiologicalReaction>
</comment>
<evidence type="ECO:0000256" key="11">
    <source>
        <dbReference type="ARBA" id="ARBA00022833"/>
    </source>
</evidence>
<evidence type="ECO:0000256" key="26">
    <source>
        <dbReference type="ARBA" id="ARBA00047779"/>
    </source>
</evidence>
<dbReference type="OrthoDB" id="415411at2759"/>
<evidence type="ECO:0000256" key="29">
    <source>
        <dbReference type="ARBA" id="ARBA00048703"/>
    </source>
</evidence>
<comment type="catalytic activity">
    <reaction evidence="22">
        <text>1-(9Z-octadecenoyl)-sn-glycero-3-phosphocholine + H2O = 1-(9Z-octadecenoyl)-sn-glycerol + phosphocholine + H(+)</text>
        <dbReference type="Rhea" id="RHEA:41091"/>
        <dbReference type="ChEBI" id="CHEBI:15377"/>
        <dbReference type="ChEBI" id="CHEBI:15378"/>
        <dbReference type="ChEBI" id="CHEBI:28610"/>
        <dbReference type="ChEBI" id="CHEBI:75757"/>
        <dbReference type="ChEBI" id="CHEBI:295975"/>
    </reaction>
    <physiologicalReaction direction="left-to-right" evidence="22">
        <dbReference type="Rhea" id="RHEA:41092"/>
    </physiologicalReaction>
</comment>
<keyword evidence="10" id="KW-0378">Hydrolase</keyword>
<comment type="catalytic activity">
    <reaction evidence="31">
        <text>1-(5Z,8Z,11Z,14Z-eicosatetraenoyl)-sn-glycero-3-phosphocholine + H2O = 1-(5Z,8Z,11Z,14Z-eicosatetraenoyl)-sn-glycerol + phosphocholine + H(+)</text>
        <dbReference type="Rhea" id="RHEA:41003"/>
        <dbReference type="ChEBI" id="CHEBI:15377"/>
        <dbReference type="ChEBI" id="CHEBI:15378"/>
        <dbReference type="ChEBI" id="CHEBI:34071"/>
        <dbReference type="ChEBI" id="CHEBI:74344"/>
        <dbReference type="ChEBI" id="CHEBI:295975"/>
    </reaction>
    <physiologicalReaction direction="left-to-right" evidence="31">
        <dbReference type="Rhea" id="RHEA:41004"/>
    </physiologicalReaction>
</comment>
<keyword evidence="14" id="KW-0472">Membrane</keyword>
<evidence type="ECO:0000313" key="33">
    <source>
        <dbReference type="Proteomes" id="UP000237246"/>
    </source>
</evidence>
<evidence type="ECO:0000256" key="7">
    <source>
        <dbReference type="ARBA" id="ARBA00022622"/>
    </source>
</evidence>
<dbReference type="PROSITE" id="PS51257">
    <property type="entry name" value="PROKAR_LIPOPROTEIN"/>
    <property type="match status" value="1"/>
</dbReference>
<dbReference type="InterPro" id="IPR002591">
    <property type="entry name" value="Phosphodiest/P_Trfase"/>
</dbReference>
<comment type="catalytic activity">
    <reaction evidence="30">
        <text>1-(9Z,12Z)-octadecadienoyl-sn-glycero-3-phosphocholine + H2O = 1-(9Z,12Z-octadecadienoyl)-sn-glycerol + phosphocholine + H(+)</text>
        <dbReference type="Rhea" id="RHEA:41115"/>
        <dbReference type="ChEBI" id="CHEBI:15377"/>
        <dbReference type="ChEBI" id="CHEBI:15378"/>
        <dbReference type="ChEBI" id="CHEBI:28733"/>
        <dbReference type="ChEBI" id="CHEBI:75561"/>
        <dbReference type="ChEBI" id="CHEBI:295975"/>
    </reaction>
    <physiologicalReaction direction="left-to-right" evidence="30">
        <dbReference type="Rhea" id="RHEA:41116"/>
    </physiologicalReaction>
</comment>